<proteinExistence type="predicted"/>
<keyword evidence="4" id="KW-0521">NADP</keyword>
<dbReference type="EMBL" id="JAGMWN010000004">
    <property type="protein sequence ID" value="MBP5857498.1"/>
    <property type="molecule type" value="Genomic_DNA"/>
</dbReference>
<feature type="domain" description="NADH:flavin oxidoreductase/NADH oxidase N-terminal" evidence="7">
    <location>
        <begin position="5"/>
        <end position="339"/>
    </location>
</feature>
<organism evidence="8 9">
    <name type="scientific">Marivibrio halodurans</name>
    <dbReference type="NCBI Taxonomy" id="2039722"/>
    <lineage>
        <taxon>Bacteria</taxon>
        <taxon>Pseudomonadati</taxon>
        <taxon>Pseudomonadota</taxon>
        <taxon>Alphaproteobacteria</taxon>
        <taxon>Rhodospirillales</taxon>
        <taxon>Rhodospirillaceae</taxon>
        <taxon>Marivibrio</taxon>
    </lineage>
</organism>
<reference evidence="8" key="1">
    <citation type="submission" date="2021-04" db="EMBL/GenBank/DDBJ databases">
        <authorList>
            <person name="Zhang D.-C."/>
        </authorList>
    </citation>
    <scope>NUCLEOTIDE SEQUENCE</scope>
    <source>
        <strain evidence="8">CGMCC 1.15697</strain>
    </source>
</reference>
<gene>
    <name evidence="8" type="ORF">KAJ83_10800</name>
</gene>
<evidence type="ECO:0000259" key="7">
    <source>
        <dbReference type="Pfam" id="PF00724"/>
    </source>
</evidence>
<feature type="region of interest" description="Disordered" evidence="6">
    <location>
        <begin position="127"/>
        <end position="146"/>
    </location>
</feature>
<evidence type="ECO:0000256" key="6">
    <source>
        <dbReference type="SAM" id="MobiDB-lite"/>
    </source>
</evidence>
<sequence>MTPALFEPFRLRDLTLRNRVAVSPMQTYSAPDALAGAWHRVHLGRFALGGAGLVMVEATAVTPDGRSTAFDLGLWSDDQEAALAALVETIHAGGAAVGLQLQHAGRKAGTAPPWDGFAPVPLAPGQIVHGPDDRPASAGGHAPAPLDETDMARLIDAYRDAARRADRAGVDMVEIHMAHGYLLHSFLSPLSNGRTDEHGGPLDNRLRFPLAVVEAVRAAWPEHKPLACRISAVDGVDIGWTIEESEYLARRLKAAGVDLIDCSSGGMTLPRKEMLLPRVPGFQVPFAERLRKTVAVPTMTVGLITAPRQAEDIVRDGRADLVAIGRQMLVNPNWANDAATALMGTKGYALWPRPFGWWLARRERAAHIRG</sequence>
<evidence type="ECO:0000313" key="8">
    <source>
        <dbReference type="EMBL" id="MBP5857498.1"/>
    </source>
</evidence>
<evidence type="ECO:0000256" key="1">
    <source>
        <dbReference type="ARBA" id="ARBA00001917"/>
    </source>
</evidence>
<comment type="cofactor">
    <cofactor evidence="1">
        <name>FMN</name>
        <dbReference type="ChEBI" id="CHEBI:58210"/>
    </cofactor>
</comment>
<dbReference type="Proteomes" id="UP000672602">
    <property type="component" value="Unassembled WGS sequence"/>
</dbReference>
<dbReference type="GO" id="GO:0003959">
    <property type="term" value="F:NADPH dehydrogenase activity"/>
    <property type="evidence" value="ECO:0007669"/>
    <property type="project" value="InterPro"/>
</dbReference>
<dbReference type="RefSeq" id="WP_210682080.1">
    <property type="nucleotide sequence ID" value="NZ_JAGMWN010000004.1"/>
</dbReference>
<evidence type="ECO:0000256" key="3">
    <source>
        <dbReference type="ARBA" id="ARBA00022643"/>
    </source>
</evidence>
<accession>A0A8J7SJ57</accession>
<keyword evidence="2" id="KW-0285">Flavoprotein</keyword>
<dbReference type="CDD" id="cd02932">
    <property type="entry name" value="OYE_YqiM_FMN"/>
    <property type="match status" value="1"/>
</dbReference>
<evidence type="ECO:0000313" key="9">
    <source>
        <dbReference type="Proteomes" id="UP000672602"/>
    </source>
</evidence>
<keyword evidence="9" id="KW-1185">Reference proteome</keyword>
<dbReference type="PANTHER" id="PTHR43303:SF4">
    <property type="entry name" value="NADPH DEHYDROGENASE C23G7.10C-RELATED"/>
    <property type="match status" value="1"/>
</dbReference>
<protein>
    <submittedName>
        <fullName evidence="8">NADH:flavin oxidoreductase/NADH oxidase</fullName>
    </submittedName>
</protein>
<dbReference type="SUPFAM" id="SSF51395">
    <property type="entry name" value="FMN-linked oxidoreductases"/>
    <property type="match status" value="1"/>
</dbReference>
<dbReference type="GO" id="GO:0050661">
    <property type="term" value="F:NADP binding"/>
    <property type="evidence" value="ECO:0007669"/>
    <property type="project" value="InterPro"/>
</dbReference>
<evidence type="ECO:0000256" key="5">
    <source>
        <dbReference type="ARBA" id="ARBA00023002"/>
    </source>
</evidence>
<keyword evidence="3" id="KW-0288">FMN</keyword>
<dbReference type="Gene3D" id="3.20.20.70">
    <property type="entry name" value="Aldolase class I"/>
    <property type="match status" value="1"/>
</dbReference>
<name>A0A8J7SJ57_9PROT</name>
<comment type="caution">
    <text evidence="8">The sequence shown here is derived from an EMBL/GenBank/DDBJ whole genome shotgun (WGS) entry which is preliminary data.</text>
</comment>
<evidence type="ECO:0000256" key="2">
    <source>
        <dbReference type="ARBA" id="ARBA00022630"/>
    </source>
</evidence>
<evidence type="ECO:0000256" key="4">
    <source>
        <dbReference type="ARBA" id="ARBA00022857"/>
    </source>
</evidence>
<dbReference type="AlphaFoldDB" id="A0A8J7SJ57"/>
<dbReference type="Pfam" id="PF00724">
    <property type="entry name" value="Oxidored_FMN"/>
    <property type="match status" value="1"/>
</dbReference>
<dbReference type="InterPro" id="IPR001155">
    <property type="entry name" value="OxRdtase_FMN_N"/>
</dbReference>
<dbReference type="InterPro" id="IPR044152">
    <property type="entry name" value="YqjM-like"/>
</dbReference>
<dbReference type="PANTHER" id="PTHR43303">
    <property type="entry name" value="NADPH DEHYDROGENASE C23G7.10C-RELATED"/>
    <property type="match status" value="1"/>
</dbReference>
<keyword evidence="5" id="KW-0560">Oxidoreductase</keyword>
<dbReference type="InterPro" id="IPR013785">
    <property type="entry name" value="Aldolase_TIM"/>
</dbReference>
<dbReference type="GO" id="GO:0010181">
    <property type="term" value="F:FMN binding"/>
    <property type="evidence" value="ECO:0007669"/>
    <property type="project" value="InterPro"/>
</dbReference>